<organism evidence="1 2">
    <name type="scientific">Bauhinia variegata</name>
    <name type="common">Purple orchid tree</name>
    <name type="synonym">Phanera variegata</name>
    <dbReference type="NCBI Taxonomy" id="167791"/>
    <lineage>
        <taxon>Eukaryota</taxon>
        <taxon>Viridiplantae</taxon>
        <taxon>Streptophyta</taxon>
        <taxon>Embryophyta</taxon>
        <taxon>Tracheophyta</taxon>
        <taxon>Spermatophyta</taxon>
        <taxon>Magnoliopsida</taxon>
        <taxon>eudicotyledons</taxon>
        <taxon>Gunneridae</taxon>
        <taxon>Pentapetalae</taxon>
        <taxon>rosids</taxon>
        <taxon>fabids</taxon>
        <taxon>Fabales</taxon>
        <taxon>Fabaceae</taxon>
        <taxon>Cercidoideae</taxon>
        <taxon>Cercideae</taxon>
        <taxon>Bauhiniinae</taxon>
        <taxon>Bauhinia</taxon>
    </lineage>
</organism>
<gene>
    <name evidence="1" type="ORF">L6164_008811</name>
</gene>
<proteinExistence type="predicted"/>
<comment type="caution">
    <text evidence="1">The sequence shown here is derived from an EMBL/GenBank/DDBJ whole genome shotgun (WGS) entry which is preliminary data.</text>
</comment>
<dbReference type="EMBL" id="CM039429">
    <property type="protein sequence ID" value="KAI4348050.1"/>
    <property type="molecule type" value="Genomic_DNA"/>
</dbReference>
<sequence>MGLPANPSAAGSGYIPPADLISTVLPYVKQASNYGGVMLWSRYWDIQTNPSYSDQILPYVGNSALHSIEAIKNAIFESVSSTLHRLFPKSAHRKYLTSM</sequence>
<dbReference type="Proteomes" id="UP000828941">
    <property type="component" value="Chromosome 4"/>
</dbReference>
<evidence type="ECO:0000313" key="1">
    <source>
        <dbReference type="EMBL" id="KAI4348050.1"/>
    </source>
</evidence>
<accession>A0ACB9PNF7</accession>
<reference evidence="1 2" key="1">
    <citation type="journal article" date="2022" name="DNA Res.">
        <title>Chromosomal-level genome assembly of the orchid tree Bauhinia variegata (Leguminosae; Cercidoideae) supports the allotetraploid origin hypothesis of Bauhinia.</title>
        <authorList>
            <person name="Zhong Y."/>
            <person name="Chen Y."/>
            <person name="Zheng D."/>
            <person name="Pang J."/>
            <person name="Liu Y."/>
            <person name="Luo S."/>
            <person name="Meng S."/>
            <person name="Qian L."/>
            <person name="Wei D."/>
            <person name="Dai S."/>
            <person name="Zhou R."/>
        </authorList>
    </citation>
    <scope>NUCLEOTIDE SEQUENCE [LARGE SCALE GENOMIC DNA]</scope>
    <source>
        <strain evidence="1">BV-YZ2020</strain>
    </source>
</reference>
<name>A0ACB9PNF7_BAUVA</name>
<keyword evidence="2" id="KW-1185">Reference proteome</keyword>
<protein>
    <submittedName>
        <fullName evidence="1">Uncharacterized protein</fullName>
    </submittedName>
</protein>
<evidence type="ECO:0000313" key="2">
    <source>
        <dbReference type="Proteomes" id="UP000828941"/>
    </source>
</evidence>